<organism evidence="1 2">
    <name type="scientific">Serratia quinivorans</name>
    <dbReference type="NCBI Taxonomy" id="137545"/>
    <lineage>
        <taxon>Bacteria</taxon>
        <taxon>Pseudomonadati</taxon>
        <taxon>Pseudomonadota</taxon>
        <taxon>Gammaproteobacteria</taxon>
        <taxon>Enterobacterales</taxon>
        <taxon>Yersiniaceae</taxon>
        <taxon>Serratia</taxon>
    </lineage>
</organism>
<dbReference type="Proteomes" id="UP000255529">
    <property type="component" value="Unassembled WGS sequence"/>
</dbReference>
<reference evidence="1 2" key="1">
    <citation type="submission" date="2018-06" db="EMBL/GenBank/DDBJ databases">
        <authorList>
            <consortium name="Pathogen Informatics"/>
            <person name="Doyle S."/>
        </authorList>
    </citation>
    <scope>NUCLEOTIDE SEQUENCE [LARGE SCALE GENOMIC DNA]</scope>
    <source>
        <strain evidence="1 2">NCTC11544</strain>
    </source>
</reference>
<evidence type="ECO:0000313" key="1">
    <source>
        <dbReference type="EMBL" id="SUI90217.1"/>
    </source>
</evidence>
<gene>
    <name evidence="1" type="ORF">NCTC11544_05280</name>
</gene>
<dbReference type="Pfam" id="PF07377">
    <property type="entry name" value="DUF1493"/>
    <property type="match status" value="1"/>
</dbReference>
<name>A0A2X2H9K3_9GAMM</name>
<dbReference type="EMBL" id="UGYN01000002">
    <property type="protein sequence ID" value="SUI90217.1"/>
    <property type="molecule type" value="Genomic_DNA"/>
</dbReference>
<protein>
    <submittedName>
        <fullName evidence="1">Protein of uncharacterized function (DUF1493)</fullName>
    </submittedName>
</protein>
<accession>A0A2X2H9K3</accession>
<dbReference type="InterPro" id="IPR010862">
    <property type="entry name" value="DUF1493"/>
</dbReference>
<sequence>MESDIQQQVISVVDRYNTPGLLKRGIDVTLNTEINKELNLSLPMSETLMHGYFDAFRIDSSNYNHELYFRQESKSVSLFSSSSRRGNHWDLEMERIRPLYVYMLVRSARAKRWLYDIHFLIEQLK</sequence>
<dbReference type="RefSeq" id="WP_112364402.1">
    <property type="nucleotide sequence ID" value="NZ_CAMIRF010000001.1"/>
</dbReference>
<proteinExistence type="predicted"/>
<dbReference type="GeneID" id="74950792"/>
<evidence type="ECO:0000313" key="2">
    <source>
        <dbReference type="Proteomes" id="UP000255529"/>
    </source>
</evidence>
<dbReference type="AlphaFoldDB" id="A0A2X2H9K3"/>